<dbReference type="Gene3D" id="3.30.559.10">
    <property type="entry name" value="Chloramphenicol acetyltransferase-like domain"/>
    <property type="match status" value="1"/>
</dbReference>
<dbReference type="GO" id="GO:0003824">
    <property type="term" value="F:catalytic activity"/>
    <property type="evidence" value="ECO:0007669"/>
    <property type="project" value="InterPro"/>
</dbReference>
<feature type="domain" description="Condensation" evidence="1">
    <location>
        <begin position="37"/>
        <end position="454"/>
    </location>
</feature>
<protein>
    <recommendedName>
        <fullName evidence="1">Condensation domain-containing protein</fullName>
    </recommendedName>
</protein>
<sequence>MNTLSHPALCSRMPAYLGQVIHRRHVKGDLAFDFSGIILRLEERVELAILRAAVAAVLRKYETLRLAFRRCPETGWFPHVHDGMVGEPVDDLCYAVDLSGLPEEARSERVEMLAQGIASDIDPFSARPLLRVVMFRLGTADDRLLIAIHHFVCDGLSTQMVWRDITRFYRALKDGEQPSFDAERGSITRFVDYLGALTRRQTVDSLRYWLQRPRRMVEVPGCPGQASFLSTWSQSVTCRGRLRPRQFSGFREAAARRYRCSVADLLLAAYVYVLGEWLGTGWVAVANWTTAHLAGKGLYPVEHLVGYFAFPVFTYFHLDCNRSFGDTVEHARRQQLTAIGNALDFAACRFMEHPPGAALPPEAVEVSNLPMPLITFCYMGEFSDPAEHVKHQVAEERLKSYMNEESEKYTLLDCDIDVSGGELFVDVNYPAELPATGQMAAFAARYLQLLERVCLEAAGGERRGENAGGAAAP</sequence>
<gene>
    <name evidence="2" type="ORF">D3093_32685</name>
</gene>
<dbReference type="PANTHER" id="PTHR45527:SF1">
    <property type="entry name" value="FATTY ACID SYNTHASE"/>
    <property type="match status" value="1"/>
</dbReference>
<dbReference type="SUPFAM" id="SSF52777">
    <property type="entry name" value="CoA-dependent acyltransferases"/>
    <property type="match status" value="2"/>
</dbReference>
<accession>A0A4D8PX54</accession>
<dbReference type="GO" id="GO:0005737">
    <property type="term" value="C:cytoplasm"/>
    <property type="evidence" value="ECO:0007669"/>
    <property type="project" value="TreeGrafter"/>
</dbReference>
<dbReference type="PANTHER" id="PTHR45527">
    <property type="entry name" value="NONRIBOSOMAL PEPTIDE SYNTHETASE"/>
    <property type="match status" value="1"/>
</dbReference>
<evidence type="ECO:0000313" key="3">
    <source>
        <dbReference type="Proteomes" id="UP000298595"/>
    </source>
</evidence>
<keyword evidence="2" id="KW-0614">Plasmid</keyword>
<dbReference type="GO" id="GO:0031177">
    <property type="term" value="F:phosphopantetheine binding"/>
    <property type="evidence" value="ECO:0007669"/>
    <property type="project" value="TreeGrafter"/>
</dbReference>
<dbReference type="Gene3D" id="3.30.559.30">
    <property type="entry name" value="Nonribosomal peptide synthetase, condensation domain"/>
    <property type="match status" value="1"/>
</dbReference>
<dbReference type="InterPro" id="IPR001242">
    <property type="entry name" value="Condensation_dom"/>
</dbReference>
<name>A0A4D8PX54_9PROT</name>
<dbReference type="Pfam" id="PF00668">
    <property type="entry name" value="Condensation"/>
    <property type="match status" value="1"/>
</dbReference>
<evidence type="ECO:0000259" key="1">
    <source>
        <dbReference type="Pfam" id="PF00668"/>
    </source>
</evidence>
<evidence type="ECO:0000313" key="2">
    <source>
        <dbReference type="EMBL" id="QCO00026.1"/>
    </source>
</evidence>
<organism evidence="2 3">
    <name type="scientific">Azospirillum argentinense</name>
    <dbReference type="NCBI Taxonomy" id="2970906"/>
    <lineage>
        <taxon>Bacteria</taxon>
        <taxon>Pseudomonadati</taxon>
        <taxon>Pseudomonadota</taxon>
        <taxon>Alphaproteobacteria</taxon>
        <taxon>Rhodospirillales</taxon>
        <taxon>Azospirillaceae</taxon>
        <taxon>Azospirillum</taxon>
    </lineage>
</organism>
<dbReference type="KEGG" id="aare:D3093_32685"/>
<dbReference type="EMBL" id="CP032326">
    <property type="protein sequence ID" value="QCO00026.1"/>
    <property type="molecule type" value="Genomic_DNA"/>
</dbReference>
<dbReference type="InterPro" id="IPR023213">
    <property type="entry name" value="CAT-like_dom_sf"/>
</dbReference>
<geneLocation type="plasmid" evidence="2 3">
    <name>p5</name>
</geneLocation>
<dbReference type="RefSeq" id="WP_137118744.1">
    <property type="nucleotide sequence ID" value="NZ_CP032326.1"/>
</dbReference>
<reference evidence="2 3" key="1">
    <citation type="submission" date="2018-09" db="EMBL/GenBank/DDBJ databases">
        <title>Whole genome based analysis of evolution and adaptive divergence in Indian and Brazilian strains of Azospirillum brasilense.</title>
        <authorList>
            <person name="Singh C."/>
            <person name="Tripathi A.K."/>
        </authorList>
    </citation>
    <scope>NUCLEOTIDE SEQUENCE [LARGE SCALE GENOMIC DNA]</scope>
    <source>
        <strain evidence="2 3">MTCC4035</strain>
        <plasmid evidence="2 3">p5</plasmid>
    </source>
</reference>
<dbReference type="GO" id="GO:0043041">
    <property type="term" value="P:amino acid activation for nonribosomal peptide biosynthetic process"/>
    <property type="evidence" value="ECO:0007669"/>
    <property type="project" value="TreeGrafter"/>
</dbReference>
<dbReference type="GO" id="GO:0044550">
    <property type="term" value="P:secondary metabolite biosynthetic process"/>
    <property type="evidence" value="ECO:0007669"/>
    <property type="project" value="TreeGrafter"/>
</dbReference>
<dbReference type="Proteomes" id="UP000298595">
    <property type="component" value="Plasmid p5"/>
</dbReference>
<dbReference type="AlphaFoldDB" id="A0A4D8PX54"/>
<proteinExistence type="predicted"/>